<dbReference type="GO" id="GO:0016887">
    <property type="term" value="F:ATP hydrolysis activity"/>
    <property type="evidence" value="ECO:0007669"/>
    <property type="project" value="InterPro"/>
</dbReference>
<name>A0A848KX56_9ACTN</name>
<evidence type="ECO:0000313" key="5">
    <source>
        <dbReference type="EMBL" id="NMO02667.1"/>
    </source>
</evidence>
<gene>
    <name evidence="5" type="ORF">HH308_15755</name>
</gene>
<evidence type="ECO:0000256" key="1">
    <source>
        <dbReference type="ARBA" id="ARBA00010378"/>
    </source>
</evidence>
<proteinExistence type="inferred from homology"/>
<comment type="similarity">
    <text evidence="1">Belongs to the CbxX/CfxQ family.</text>
</comment>
<keyword evidence="6" id="KW-1185">Reference proteome</keyword>
<evidence type="ECO:0000256" key="3">
    <source>
        <dbReference type="ARBA" id="ARBA00022840"/>
    </source>
</evidence>
<keyword evidence="3" id="KW-0067">ATP-binding</keyword>
<comment type="caution">
    <text evidence="5">The sequence shown here is derived from an EMBL/GenBank/DDBJ whole genome shotgun (WGS) entry which is preliminary data.</text>
</comment>
<dbReference type="Pfam" id="PF00004">
    <property type="entry name" value="AAA"/>
    <property type="match status" value="3"/>
</dbReference>
<evidence type="ECO:0000259" key="4">
    <source>
        <dbReference type="SMART" id="SM00382"/>
    </source>
</evidence>
<feature type="domain" description="AAA+ ATPase" evidence="4">
    <location>
        <begin position="984"/>
        <end position="1123"/>
    </location>
</feature>
<dbReference type="InterPro" id="IPR003959">
    <property type="entry name" value="ATPase_AAA_core"/>
</dbReference>
<reference evidence="5 6" key="1">
    <citation type="submission" date="2020-04" db="EMBL/GenBank/DDBJ databases">
        <title>Gordonia sp. nov. TBRC 11910.</title>
        <authorList>
            <person name="Suriyachadkun C."/>
        </authorList>
    </citation>
    <scope>NUCLEOTIDE SEQUENCE [LARGE SCALE GENOMIC DNA]</scope>
    <source>
        <strain evidence="5 6">TBRC 11910</strain>
    </source>
</reference>
<dbReference type="AlphaFoldDB" id="A0A848KX56"/>
<dbReference type="Gene3D" id="2.160.20.10">
    <property type="entry name" value="Single-stranded right-handed beta-helix, Pectin lyase-like"/>
    <property type="match status" value="1"/>
</dbReference>
<dbReference type="InterPro" id="IPR011050">
    <property type="entry name" value="Pectin_lyase_fold/virulence"/>
</dbReference>
<dbReference type="InterPro" id="IPR027417">
    <property type="entry name" value="P-loop_NTPase"/>
</dbReference>
<dbReference type="PANTHER" id="PTHR43392">
    <property type="entry name" value="AAA-TYPE ATPASE FAMILY PROTEIN / ANKYRIN REPEAT FAMILY PROTEIN"/>
    <property type="match status" value="1"/>
</dbReference>
<accession>A0A848KX56</accession>
<sequence>MAVHRIGTGPGFHPNLEGVWSRLSQGDTLQFGPGVHVVGDISLHSVSMIAMQPGTASIRGNAVFDGNARIIGLSFEGRINVSGVSTLEIIQAQLRNPGGNLLVARNYSTAILRECDLTASGTTLPAFFAEGGSTIAVEDSRLHDIPFTGFEITENSVLHLTDSHIANCGDRPVLISNGAKGFLTRTTMHATAKNGISVSKGGEVQVRESTLWDMVSAIAVTESSLAWLIGSKIHDIRGNGIYANSKSQTHCTGSRFTGTALPAVGLIGTGTLGTLDQCGIDHCGNDGHASVWNEDGATLKITRTRISDTDKIGVATQKDSEAEIRDCELARCTEGLLRAAGNVMVRDTTFVAKSLDAAITVEGRGEAHLRRCRLNDSPIDDGPFGDRNPLQKLESLVGLSGVKDEVRKLIAFAEIQSVRKREGLAISGTTLHMVFTGNPGTGKTTVARIIGEVYTRLGLLKSGHVVEVERADLVAGYVGQTATKTSEVIEKALDGVLFIDEAYSLAAPSGDGPDFGREAIDTLLRAMEGKRDRLAVVVAGYTSPMRHFIDANPGLQSRFTRYIDFPDYSVVELREILARMLAKDGLTPTPAAEVELTKAIDHMYRDRDEKFGNARNVRSLFEEIVQQQARRIASTSEPDRAALQQITEADVPQQRTATVADVDALLARLDAMIGLDGVKQEIHRLVDLVRLNERRRRDGQDPIEVSLHMVFTGNPGTGKTTVARLLGEIFAGLGFLARGHVVETERRSLVGAHVGETAIKTGEVIADALGGVLFIDEAYSLVEKSDGSSGPDFGSEAITVLLKAMEDKRSRLAVVVAGYTSPMRRFIEANPGLRSRFTRYVEFADYSAVELGQILSSMLHSHHLSTTPDADAAIAAVINDMYRNRDERFGNGREARKLFEALVQRQARRLAGGTVAGQSSWDTITSEDVPGTERPAMVSDIDALLTRLDAMIGLAEVKAEVRKLVNLARLNERRVREGQSPIPVSLHMVFAGNPGTGKTTVATIVGEILAGLGLLARGHVVTTERGDLVAGYVGQTTAKTTEAINKALDGVLFIDEAYTLLNDGSQHSFGQEAIDTLLPAMEANRDRLAVVVAGYTDLMQAFIASNPGLRSRFTRQLNFADYTPDELTAIFVRFCHESGLELSLEAHDAVHRHFAELYAARSADFGNGRVVRTHFEQAIERQAERLVNDPSASTRLLTEADV</sequence>
<dbReference type="GO" id="GO:0005524">
    <property type="term" value="F:ATP binding"/>
    <property type="evidence" value="ECO:0007669"/>
    <property type="project" value="UniProtKB-KW"/>
</dbReference>
<dbReference type="RefSeq" id="WP_170195171.1">
    <property type="nucleotide sequence ID" value="NZ_JABBNB010000015.1"/>
</dbReference>
<dbReference type="EMBL" id="JABBNB010000015">
    <property type="protein sequence ID" value="NMO02667.1"/>
    <property type="molecule type" value="Genomic_DNA"/>
</dbReference>
<feature type="domain" description="AAA+ ATPase" evidence="4">
    <location>
        <begin position="705"/>
        <end position="845"/>
    </location>
</feature>
<dbReference type="SUPFAM" id="SSF52540">
    <property type="entry name" value="P-loop containing nucleoside triphosphate hydrolases"/>
    <property type="match status" value="3"/>
</dbReference>
<dbReference type="Pfam" id="PF17866">
    <property type="entry name" value="AAA_lid_6"/>
    <property type="match status" value="3"/>
</dbReference>
<dbReference type="InterPro" id="IPR041627">
    <property type="entry name" value="AAA_lid_6"/>
</dbReference>
<dbReference type="FunFam" id="3.40.50.300:FF:000216">
    <property type="entry name" value="Type VII secretion ATPase EccA"/>
    <property type="match status" value="3"/>
</dbReference>
<dbReference type="InterPro" id="IPR000641">
    <property type="entry name" value="CbxX/CfxQ"/>
</dbReference>
<feature type="domain" description="AAA+ ATPase" evidence="4">
    <location>
        <begin position="429"/>
        <end position="569"/>
    </location>
</feature>
<dbReference type="SUPFAM" id="SSF51126">
    <property type="entry name" value="Pectin lyase-like"/>
    <property type="match status" value="1"/>
</dbReference>
<dbReference type="PRINTS" id="PR00819">
    <property type="entry name" value="CBXCFQXSUPER"/>
</dbReference>
<dbReference type="Proteomes" id="UP000550729">
    <property type="component" value="Unassembled WGS sequence"/>
</dbReference>
<organism evidence="5 6">
    <name type="scientific">Gordonia asplenii</name>
    <dbReference type="NCBI Taxonomy" id="2725283"/>
    <lineage>
        <taxon>Bacteria</taxon>
        <taxon>Bacillati</taxon>
        <taxon>Actinomycetota</taxon>
        <taxon>Actinomycetes</taxon>
        <taxon>Mycobacteriales</taxon>
        <taxon>Gordoniaceae</taxon>
        <taxon>Gordonia</taxon>
    </lineage>
</organism>
<dbReference type="Pfam" id="PF13229">
    <property type="entry name" value="Beta_helix"/>
    <property type="match status" value="1"/>
</dbReference>
<evidence type="ECO:0000256" key="2">
    <source>
        <dbReference type="ARBA" id="ARBA00022741"/>
    </source>
</evidence>
<dbReference type="CDD" id="cd00009">
    <property type="entry name" value="AAA"/>
    <property type="match status" value="2"/>
</dbReference>
<dbReference type="InterPro" id="IPR050773">
    <property type="entry name" value="CbxX/CfxQ_RuBisCO_ESX"/>
</dbReference>
<keyword evidence="2" id="KW-0547">Nucleotide-binding</keyword>
<protein>
    <submittedName>
        <fullName evidence="5">AAA family ATPase</fullName>
    </submittedName>
</protein>
<dbReference type="SMART" id="SM00382">
    <property type="entry name" value="AAA"/>
    <property type="match status" value="3"/>
</dbReference>
<evidence type="ECO:0000313" key="6">
    <source>
        <dbReference type="Proteomes" id="UP000550729"/>
    </source>
</evidence>
<dbReference type="Gene3D" id="1.10.8.60">
    <property type="match status" value="2"/>
</dbReference>
<dbReference type="InterPro" id="IPR003593">
    <property type="entry name" value="AAA+_ATPase"/>
</dbReference>
<dbReference type="Gene3D" id="3.40.50.300">
    <property type="entry name" value="P-loop containing nucleotide triphosphate hydrolases"/>
    <property type="match status" value="3"/>
</dbReference>
<dbReference type="PANTHER" id="PTHR43392:SF2">
    <property type="entry name" value="AAA-TYPE ATPASE FAMILY PROTEIN _ ANKYRIN REPEAT FAMILY PROTEIN"/>
    <property type="match status" value="1"/>
</dbReference>
<dbReference type="InterPro" id="IPR012334">
    <property type="entry name" value="Pectin_lyas_fold"/>
</dbReference>
<dbReference type="InterPro" id="IPR039448">
    <property type="entry name" value="Beta_helix"/>
</dbReference>